<dbReference type="EMBL" id="JBBMQO010000007">
    <property type="protein sequence ID" value="MEM5502512.1"/>
    <property type="molecule type" value="Genomic_DNA"/>
</dbReference>
<dbReference type="Proteomes" id="UP001477870">
    <property type="component" value="Unassembled WGS sequence"/>
</dbReference>
<evidence type="ECO:0000313" key="1">
    <source>
        <dbReference type="EMBL" id="MEM5502512.1"/>
    </source>
</evidence>
<sequence length="101" mass="11591">MPDNKTNTQHDDAINIIAAELLSIANEIEELPSFDPSELTNEKMMQLQKIDFCSQRLREVSKLVVEFAEQSHQDQITLLKILASSAKLEHTRDLFEQHKIS</sequence>
<organism evidence="1 2">
    <name type="scientific">Ahrensia kielensis</name>
    <dbReference type="NCBI Taxonomy" id="76980"/>
    <lineage>
        <taxon>Bacteria</taxon>
        <taxon>Pseudomonadati</taxon>
        <taxon>Pseudomonadota</taxon>
        <taxon>Alphaproteobacteria</taxon>
        <taxon>Hyphomicrobiales</taxon>
        <taxon>Ahrensiaceae</taxon>
        <taxon>Ahrensia</taxon>
    </lineage>
</organism>
<name>A0ABU9T8S8_9HYPH</name>
<comment type="caution">
    <text evidence="1">The sequence shown here is derived from an EMBL/GenBank/DDBJ whole genome shotgun (WGS) entry which is preliminary data.</text>
</comment>
<evidence type="ECO:0000313" key="2">
    <source>
        <dbReference type="Proteomes" id="UP001477870"/>
    </source>
</evidence>
<dbReference type="RefSeq" id="WP_342848811.1">
    <property type="nucleotide sequence ID" value="NZ_JBBMQO010000007.1"/>
</dbReference>
<accession>A0ABU9T8S8</accession>
<keyword evidence="2" id="KW-1185">Reference proteome</keyword>
<gene>
    <name evidence="1" type="ORF">WNY59_13030</name>
</gene>
<reference evidence="1 2" key="1">
    <citation type="submission" date="2024-03" db="EMBL/GenBank/DDBJ databases">
        <title>Community enrichment and isolation of bacterial strains for fucoidan degradation.</title>
        <authorList>
            <person name="Sichert A."/>
        </authorList>
    </citation>
    <scope>NUCLEOTIDE SEQUENCE [LARGE SCALE GENOMIC DNA]</scope>
    <source>
        <strain evidence="1 2">AS62</strain>
    </source>
</reference>
<protein>
    <submittedName>
        <fullName evidence="1">Uncharacterized protein</fullName>
    </submittedName>
</protein>
<proteinExistence type="predicted"/>